<gene>
    <name evidence="2" type="ORF">BWK72_14480</name>
</gene>
<keyword evidence="1" id="KW-0812">Transmembrane</keyword>
<proteinExistence type="predicted"/>
<feature type="transmembrane region" description="Helical" evidence="1">
    <location>
        <begin position="60"/>
        <end position="80"/>
    </location>
</feature>
<keyword evidence="1" id="KW-1133">Transmembrane helix</keyword>
<feature type="transmembrane region" description="Helical" evidence="1">
    <location>
        <begin position="6"/>
        <end position="25"/>
    </location>
</feature>
<accession>A0A1W9KS98</accession>
<comment type="caution">
    <text evidence="2">The sequence shown here is derived from an EMBL/GenBank/DDBJ whole genome shotgun (WGS) entry which is preliminary data.</text>
</comment>
<reference evidence="2 3" key="1">
    <citation type="submission" date="2017-01" db="EMBL/GenBank/DDBJ databases">
        <title>Novel large sulfur bacteria in the metagenomes of groundwater-fed chemosynthetic microbial mats in the Lake Huron basin.</title>
        <authorList>
            <person name="Sharrar A.M."/>
            <person name="Flood B.E."/>
            <person name="Bailey J.V."/>
            <person name="Jones D.S."/>
            <person name="Biddanda B."/>
            <person name="Ruberg S.A."/>
            <person name="Marcus D.N."/>
            <person name="Dick G.J."/>
        </authorList>
    </citation>
    <scope>NUCLEOTIDE SEQUENCE [LARGE SCALE GENOMIC DNA]</scope>
    <source>
        <strain evidence="2">A7</strain>
    </source>
</reference>
<protein>
    <submittedName>
        <fullName evidence="2">Uncharacterized protein</fullName>
    </submittedName>
</protein>
<dbReference type="EMBL" id="MTEI01000010">
    <property type="protein sequence ID" value="OQW87164.1"/>
    <property type="molecule type" value="Genomic_DNA"/>
</dbReference>
<name>A0A1W9KS98_9BURK</name>
<evidence type="ECO:0000313" key="2">
    <source>
        <dbReference type="EMBL" id="OQW87164.1"/>
    </source>
</evidence>
<evidence type="ECO:0000256" key="1">
    <source>
        <dbReference type="SAM" id="Phobius"/>
    </source>
</evidence>
<keyword evidence="1" id="KW-0472">Membrane</keyword>
<sequence length="117" mass="13241">MVFDISVAMTWILFLALFPISFFWLRRAWRIVMNRDFSEVAIKRGESPPDPQKFAPYEMVINLVAGVVIVCVIVAVIIGAWDYGTWSAVAGSTIWCKFFASFALSRHAHAKWGKAKV</sequence>
<evidence type="ECO:0000313" key="3">
    <source>
        <dbReference type="Proteomes" id="UP000192505"/>
    </source>
</evidence>
<dbReference type="AlphaFoldDB" id="A0A1W9KS98"/>
<organism evidence="2 3">
    <name type="scientific">Rhodoferax ferrireducens</name>
    <dbReference type="NCBI Taxonomy" id="192843"/>
    <lineage>
        <taxon>Bacteria</taxon>
        <taxon>Pseudomonadati</taxon>
        <taxon>Pseudomonadota</taxon>
        <taxon>Betaproteobacteria</taxon>
        <taxon>Burkholderiales</taxon>
        <taxon>Comamonadaceae</taxon>
        <taxon>Rhodoferax</taxon>
    </lineage>
</organism>
<dbReference type="Proteomes" id="UP000192505">
    <property type="component" value="Unassembled WGS sequence"/>
</dbReference>
<feature type="transmembrane region" description="Helical" evidence="1">
    <location>
        <begin position="86"/>
        <end position="104"/>
    </location>
</feature>